<accession>A0A498CKP6</accession>
<feature type="transmembrane region" description="Helical" evidence="1">
    <location>
        <begin position="27"/>
        <end position="47"/>
    </location>
</feature>
<organism evidence="2 3">
    <name type="scientific">Microbacterium telephonicum</name>
    <dbReference type="NCBI Taxonomy" id="1714841"/>
    <lineage>
        <taxon>Bacteria</taxon>
        <taxon>Bacillati</taxon>
        <taxon>Actinomycetota</taxon>
        <taxon>Actinomycetes</taxon>
        <taxon>Micrococcales</taxon>
        <taxon>Microbacteriaceae</taxon>
        <taxon>Microbacterium</taxon>
    </lineage>
</organism>
<protein>
    <submittedName>
        <fullName evidence="2">Uncharacterized protein</fullName>
    </submittedName>
</protein>
<keyword evidence="1" id="KW-1133">Transmembrane helix</keyword>
<keyword evidence="1" id="KW-0812">Transmembrane</keyword>
<gene>
    <name evidence="2" type="ORF">C7474_0528</name>
</gene>
<evidence type="ECO:0000313" key="2">
    <source>
        <dbReference type="EMBL" id="RLK52578.1"/>
    </source>
</evidence>
<name>A0A498CKP6_9MICO</name>
<dbReference type="RefSeq" id="WP_147436672.1">
    <property type="nucleotide sequence ID" value="NZ_RCDB01000001.1"/>
</dbReference>
<comment type="caution">
    <text evidence="2">The sequence shown here is derived from an EMBL/GenBank/DDBJ whole genome shotgun (WGS) entry which is preliminary data.</text>
</comment>
<dbReference type="AlphaFoldDB" id="A0A498CKP6"/>
<dbReference type="Proteomes" id="UP000273158">
    <property type="component" value="Unassembled WGS sequence"/>
</dbReference>
<keyword evidence="1" id="KW-0472">Membrane</keyword>
<keyword evidence="3" id="KW-1185">Reference proteome</keyword>
<proteinExistence type="predicted"/>
<dbReference type="EMBL" id="RCDB01000001">
    <property type="protein sequence ID" value="RLK52578.1"/>
    <property type="molecule type" value="Genomic_DNA"/>
</dbReference>
<evidence type="ECO:0000313" key="3">
    <source>
        <dbReference type="Proteomes" id="UP000273158"/>
    </source>
</evidence>
<sequence length="110" mass="11543">MTTHTETLSSPVIADVRRSVRFRFASAAVLVALGVGCVLGVGCIGLLNEWAGAAPYAPAVTEARHVYARVIDAGICALLLVGATMVAAWHAANWKRLAGGPRRRRGHPAV</sequence>
<evidence type="ECO:0000256" key="1">
    <source>
        <dbReference type="SAM" id="Phobius"/>
    </source>
</evidence>
<feature type="transmembrane region" description="Helical" evidence="1">
    <location>
        <begin position="67"/>
        <end position="92"/>
    </location>
</feature>
<reference evidence="2 3" key="1">
    <citation type="journal article" date="2015" name="Stand. Genomic Sci.">
        <title>Genomic Encyclopedia of Bacterial and Archaeal Type Strains, Phase III: the genomes of soil and plant-associated and newly described type strains.</title>
        <authorList>
            <person name="Whitman W.B."/>
            <person name="Woyke T."/>
            <person name="Klenk H.P."/>
            <person name="Zhou Y."/>
            <person name="Lilburn T.G."/>
            <person name="Beck B.J."/>
            <person name="De Vos P."/>
            <person name="Vandamme P."/>
            <person name="Eisen J.A."/>
            <person name="Garrity G."/>
            <person name="Hugenholtz P."/>
            <person name="Kyrpides N.C."/>
        </authorList>
    </citation>
    <scope>NUCLEOTIDE SEQUENCE [LARGE SCALE GENOMIC DNA]</scope>
    <source>
        <strain evidence="2 3">S2T63</strain>
    </source>
</reference>